<dbReference type="AlphaFoldDB" id="A0A0J7K8L6"/>
<evidence type="ECO:0000256" key="1">
    <source>
        <dbReference type="SAM" id="Phobius"/>
    </source>
</evidence>
<sequence>MNVLPHQSTIKKWLSSVNLEPGISIAALKHVSELCLKAEVDEKKLYFSLTCDEMAIRKHVEFDGKKWHGFVDVGNKTNDCENNTEATNVFVFMLVGINIYFKIVIAYYFIHTLTGKEKSYILNDILHVAHDHSILICNITFDGASTNICMVQELGAKITTPNNLQTYFQHPVTQKPITVMLDACHMLKLVRNTLAAKGCFTDINGKLINWNYLILLVNKQEEEGFHLAVKIRRRHIDFKNEKMKVKLAAQIFSSSVANALKCCEEDLKLAEFQGNTNSRILSNNK</sequence>
<dbReference type="InterPro" id="IPR048365">
    <property type="entry name" value="TNP-like_RNaseH_N"/>
</dbReference>
<proteinExistence type="predicted"/>
<accession>A0A0J7K8L6</accession>
<reference evidence="4 5" key="1">
    <citation type="submission" date="2015-04" db="EMBL/GenBank/DDBJ databases">
        <title>Lasius niger genome sequencing.</title>
        <authorList>
            <person name="Konorov E.A."/>
            <person name="Nikitin M.A."/>
            <person name="Kirill M.V."/>
            <person name="Chang P."/>
        </authorList>
    </citation>
    <scope>NUCLEOTIDE SEQUENCE [LARGE SCALE GENOMIC DNA]</scope>
    <source>
        <tissue evidence="4">Whole</tissue>
    </source>
</reference>
<dbReference type="STRING" id="67767.A0A0J7K8L6"/>
<protein>
    <submittedName>
        <fullName evidence="4">Thap domain-containing protein 9</fullName>
    </submittedName>
</protein>
<comment type="caution">
    <text evidence="4">The sequence shown here is derived from an EMBL/GenBank/DDBJ whole genome shotgun (WGS) entry which is preliminary data.</text>
</comment>
<organism evidence="4 5">
    <name type="scientific">Lasius niger</name>
    <name type="common">Black garden ant</name>
    <dbReference type="NCBI Taxonomy" id="67767"/>
    <lineage>
        <taxon>Eukaryota</taxon>
        <taxon>Metazoa</taxon>
        <taxon>Ecdysozoa</taxon>
        <taxon>Arthropoda</taxon>
        <taxon>Hexapoda</taxon>
        <taxon>Insecta</taxon>
        <taxon>Pterygota</taxon>
        <taxon>Neoptera</taxon>
        <taxon>Endopterygota</taxon>
        <taxon>Hymenoptera</taxon>
        <taxon>Apocrita</taxon>
        <taxon>Aculeata</taxon>
        <taxon>Formicoidea</taxon>
        <taxon>Formicidae</taxon>
        <taxon>Formicinae</taxon>
        <taxon>Lasius</taxon>
        <taxon>Lasius</taxon>
    </lineage>
</organism>
<dbReference type="EMBL" id="LBMM01011913">
    <property type="protein sequence ID" value="KMQ86551.1"/>
    <property type="molecule type" value="Genomic_DNA"/>
</dbReference>
<dbReference type="PaxDb" id="67767-A0A0J7K8L6"/>
<dbReference type="InterPro" id="IPR048366">
    <property type="entry name" value="TNP-like_GBD"/>
</dbReference>
<keyword evidence="1" id="KW-0472">Membrane</keyword>
<name>A0A0J7K8L6_LASNI</name>
<evidence type="ECO:0000313" key="4">
    <source>
        <dbReference type="EMBL" id="KMQ86551.1"/>
    </source>
</evidence>
<dbReference type="Pfam" id="PF21788">
    <property type="entry name" value="TNP-like_GBD"/>
    <property type="match status" value="1"/>
</dbReference>
<dbReference type="Pfam" id="PF21787">
    <property type="entry name" value="TNP-like_RNaseH_N"/>
    <property type="match status" value="1"/>
</dbReference>
<gene>
    <name evidence="4" type="ORF">RF55_14431</name>
</gene>
<feature type="domain" description="Transposable element P transposase-like GTP-binding insertion" evidence="3">
    <location>
        <begin position="184"/>
        <end position="275"/>
    </location>
</feature>
<feature type="domain" description="Transposable element P transposase-like RNase H" evidence="2">
    <location>
        <begin position="20"/>
        <end position="155"/>
    </location>
</feature>
<evidence type="ECO:0000259" key="2">
    <source>
        <dbReference type="Pfam" id="PF21787"/>
    </source>
</evidence>
<evidence type="ECO:0000313" key="5">
    <source>
        <dbReference type="Proteomes" id="UP000036403"/>
    </source>
</evidence>
<dbReference type="Proteomes" id="UP000036403">
    <property type="component" value="Unassembled WGS sequence"/>
</dbReference>
<keyword evidence="1" id="KW-1133">Transmembrane helix</keyword>
<evidence type="ECO:0000259" key="3">
    <source>
        <dbReference type="Pfam" id="PF21788"/>
    </source>
</evidence>
<keyword evidence="1" id="KW-0812">Transmembrane</keyword>
<dbReference type="OrthoDB" id="7554156at2759"/>
<keyword evidence="5" id="KW-1185">Reference proteome</keyword>
<feature type="transmembrane region" description="Helical" evidence="1">
    <location>
        <begin position="89"/>
        <end position="110"/>
    </location>
</feature>